<organism evidence="1">
    <name type="scientific">marine sediment metagenome</name>
    <dbReference type="NCBI Taxonomy" id="412755"/>
    <lineage>
        <taxon>unclassified sequences</taxon>
        <taxon>metagenomes</taxon>
        <taxon>ecological metagenomes</taxon>
    </lineage>
</organism>
<dbReference type="AlphaFoldDB" id="X0TGA2"/>
<sequence>MIMFPVAEMNDEQLLEHWESVRDYCEGSVSGMAKYFAHEELERRRLDPGPGPYFSDTSAFN</sequence>
<comment type="caution">
    <text evidence="1">The sequence shown here is derived from an EMBL/GenBank/DDBJ whole genome shotgun (WGS) entry which is preliminary data.</text>
</comment>
<dbReference type="EMBL" id="BARS01006885">
    <property type="protein sequence ID" value="GAF75105.1"/>
    <property type="molecule type" value="Genomic_DNA"/>
</dbReference>
<protein>
    <submittedName>
        <fullName evidence="1">Uncharacterized protein</fullName>
    </submittedName>
</protein>
<gene>
    <name evidence="1" type="ORF">S01H1_13343</name>
</gene>
<proteinExistence type="predicted"/>
<reference evidence="1" key="1">
    <citation type="journal article" date="2014" name="Front. Microbiol.">
        <title>High frequency of phylogenetically diverse reductive dehalogenase-homologous genes in deep subseafloor sedimentary metagenomes.</title>
        <authorList>
            <person name="Kawai M."/>
            <person name="Futagami T."/>
            <person name="Toyoda A."/>
            <person name="Takaki Y."/>
            <person name="Nishi S."/>
            <person name="Hori S."/>
            <person name="Arai W."/>
            <person name="Tsubouchi T."/>
            <person name="Morono Y."/>
            <person name="Uchiyama I."/>
            <person name="Ito T."/>
            <person name="Fujiyama A."/>
            <person name="Inagaki F."/>
            <person name="Takami H."/>
        </authorList>
    </citation>
    <scope>NUCLEOTIDE SEQUENCE</scope>
    <source>
        <strain evidence="1">Expedition CK06-06</strain>
    </source>
</reference>
<accession>X0TGA2</accession>
<name>X0TGA2_9ZZZZ</name>
<evidence type="ECO:0000313" key="1">
    <source>
        <dbReference type="EMBL" id="GAF75105.1"/>
    </source>
</evidence>